<comment type="catalytic activity">
    <reaction evidence="17">
        <text>(6S)-5,6,7,8-tetrahydrofolyl-(gamma-L-Glu)(n) + L-glutamate + ATP = (6S)-5,6,7,8-tetrahydrofolyl-(gamma-L-Glu)(n+1) + ADP + phosphate + H(+)</text>
        <dbReference type="Rhea" id="RHEA:10580"/>
        <dbReference type="Rhea" id="RHEA-COMP:14738"/>
        <dbReference type="Rhea" id="RHEA-COMP:14740"/>
        <dbReference type="ChEBI" id="CHEBI:15378"/>
        <dbReference type="ChEBI" id="CHEBI:29985"/>
        <dbReference type="ChEBI" id="CHEBI:30616"/>
        <dbReference type="ChEBI" id="CHEBI:43474"/>
        <dbReference type="ChEBI" id="CHEBI:141005"/>
        <dbReference type="ChEBI" id="CHEBI:456216"/>
        <dbReference type="EC" id="6.3.2.17"/>
    </reaction>
</comment>
<keyword evidence="25" id="KW-1185">Reference proteome</keyword>
<comment type="pathway">
    <text evidence="2">Cofactor biosynthesis; tetrahydrofolate biosynthesis; 7,8-dihydrofolate from 2-amino-4-hydroxy-6-hydroxymethyl-7,8-dihydropteridine diphosphate and 4-aminobenzoate: step 2/2.</text>
</comment>
<dbReference type="Pfam" id="PF08245">
    <property type="entry name" value="Mur_ligase_M"/>
    <property type="match status" value="1"/>
</dbReference>
<evidence type="ECO:0000256" key="11">
    <source>
        <dbReference type="ARBA" id="ARBA00022840"/>
    </source>
</evidence>
<organism evidence="24 25">
    <name type="scientific">Paraperlucidibaca wandonensis</name>
    <dbReference type="NCBI Taxonomy" id="1268273"/>
    <lineage>
        <taxon>Bacteria</taxon>
        <taxon>Pseudomonadati</taxon>
        <taxon>Pseudomonadota</taxon>
        <taxon>Gammaproteobacteria</taxon>
        <taxon>Moraxellales</taxon>
        <taxon>Moraxellaceae</taxon>
        <taxon>Paraperlucidibaca</taxon>
    </lineage>
</organism>
<dbReference type="InterPro" id="IPR036565">
    <property type="entry name" value="Mur-like_cat_sf"/>
</dbReference>
<evidence type="ECO:0000256" key="19">
    <source>
        <dbReference type="ARBA" id="ARBA00049035"/>
    </source>
</evidence>
<comment type="similarity">
    <text evidence="4 21">Belongs to the folylpolyglutamate synthase family.</text>
</comment>
<sequence length="429" mass="45710">MMSALDENAKSVSDWLAILEQRHPSAIDLGLERVGEVADRLNLRQFPCPVITVAGTNGKGSTVATIVAIARAAGWRVASYTSPHLVHFHERINCDGAFISDADLVNSLDAIEAVRADTSLTYFEHTTLAAFYWFQRQNPDLLVLEVGLGGRLDAVNLVDPSVAVITNIGLDHTDWLGDNLASIAREKAGIMRAGRPVILGEREPQAVLIEHAQALDAPTWVKGRDYDFAVKADRGAWQYGDWLLPLPSVALDNAATAIAALQALAELTDKPIAAAEIAEGLRQTSVAGRMQRLPWPKNLAGKASVPELILDVAHNPHGAKFLWQHIAPLAAPGRTIAVLAMLADKDSAGVMASSKAYVDSWCLASLSCPRGQSAAALADIAASIDLTACSAHDSVAEALASARLQATEHDRIVVFGSFYTVAAVLALSE</sequence>
<gene>
    <name evidence="24" type="primary">folC</name>
    <name evidence="24" type="ORF">ACFQ0F_03155</name>
</gene>
<dbReference type="NCBIfam" id="TIGR01499">
    <property type="entry name" value="folC"/>
    <property type="match status" value="1"/>
</dbReference>
<comment type="pathway">
    <text evidence="3">Cofactor biosynthesis; tetrahydrofolylpolyglutamate biosynthesis.</text>
</comment>
<reference evidence="25" key="1">
    <citation type="journal article" date="2019" name="Int. J. Syst. Evol. Microbiol.">
        <title>The Global Catalogue of Microorganisms (GCM) 10K type strain sequencing project: providing services to taxonomists for standard genome sequencing and annotation.</title>
        <authorList>
            <consortium name="The Broad Institute Genomics Platform"/>
            <consortium name="The Broad Institute Genome Sequencing Center for Infectious Disease"/>
            <person name="Wu L."/>
            <person name="Ma J."/>
        </authorList>
    </citation>
    <scope>NUCLEOTIDE SEQUENCE [LARGE SCALE GENOMIC DNA]</scope>
    <source>
        <strain evidence="25">CCUG 63419</strain>
    </source>
</reference>
<evidence type="ECO:0000256" key="14">
    <source>
        <dbReference type="ARBA" id="ARBA00030048"/>
    </source>
</evidence>
<dbReference type="NCBIfam" id="NF008101">
    <property type="entry name" value="PRK10846.1"/>
    <property type="match status" value="1"/>
</dbReference>
<evidence type="ECO:0000256" key="12">
    <source>
        <dbReference type="ARBA" id="ARBA00022842"/>
    </source>
</evidence>
<dbReference type="Gene3D" id="3.90.190.20">
    <property type="entry name" value="Mur ligase, C-terminal domain"/>
    <property type="match status" value="1"/>
</dbReference>
<keyword evidence="10 21" id="KW-0547">Nucleotide-binding</keyword>
<evidence type="ECO:0000313" key="24">
    <source>
        <dbReference type="EMBL" id="MFD0949397.1"/>
    </source>
</evidence>
<name>A0ABW3HEV2_9GAMM</name>
<evidence type="ECO:0000259" key="23">
    <source>
        <dbReference type="Pfam" id="PF08245"/>
    </source>
</evidence>
<comment type="catalytic activity">
    <reaction evidence="20">
        <text>7,8-dihydropteroate + L-glutamate + ATP = 7,8-dihydrofolate + ADP + phosphate + H(+)</text>
        <dbReference type="Rhea" id="RHEA:23584"/>
        <dbReference type="ChEBI" id="CHEBI:15378"/>
        <dbReference type="ChEBI" id="CHEBI:17839"/>
        <dbReference type="ChEBI" id="CHEBI:29985"/>
        <dbReference type="ChEBI" id="CHEBI:30616"/>
        <dbReference type="ChEBI" id="CHEBI:43474"/>
        <dbReference type="ChEBI" id="CHEBI:57451"/>
        <dbReference type="ChEBI" id="CHEBI:456216"/>
        <dbReference type="EC" id="6.3.2.12"/>
    </reaction>
</comment>
<evidence type="ECO:0000256" key="18">
    <source>
        <dbReference type="ARBA" id="ARBA00047808"/>
    </source>
</evidence>
<dbReference type="EC" id="6.3.2.17" evidence="6"/>
<dbReference type="InterPro" id="IPR004101">
    <property type="entry name" value="Mur_ligase_C"/>
</dbReference>
<evidence type="ECO:0000256" key="7">
    <source>
        <dbReference type="ARBA" id="ARBA00019357"/>
    </source>
</evidence>
<dbReference type="InterPro" id="IPR013221">
    <property type="entry name" value="Mur_ligase_cen"/>
</dbReference>
<evidence type="ECO:0000256" key="1">
    <source>
        <dbReference type="ARBA" id="ARBA00002714"/>
    </source>
</evidence>
<dbReference type="InterPro" id="IPR036615">
    <property type="entry name" value="Mur_ligase_C_dom_sf"/>
</dbReference>
<evidence type="ECO:0000256" key="16">
    <source>
        <dbReference type="ARBA" id="ARBA00032510"/>
    </source>
</evidence>
<dbReference type="EMBL" id="JBHTIT010000001">
    <property type="protein sequence ID" value="MFD0949397.1"/>
    <property type="molecule type" value="Genomic_DNA"/>
</dbReference>
<accession>A0ABW3HEV2</accession>
<comment type="function">
    <text evidence="1">Functions in two distinct reactions of the de novo folate biosynthetic pathway. Catalyzes the addition of a glutamate residue to dihydropteroate (7,8-dihydropteroate or H2Pte) to form dihydrofolate (7,8-dihydrofolate monoglutamate or H2Pte-Glu). Also catalyzes successive additions of L-glutamate to tetrahydrofolate or 10-formyltetrahydrofolate or 5,10-methylenetetrahydrofolate, leading to folylpolyglutamate derivatives.</text>
</comment>
<evidence type="ECO:0000256" key="21">
    <source>
        <dbReference type="PIRNR" id="PIRNR001563"/>
    </source>
</evidence>
<evidence type="ECO:0000256" key="5">
    <source>
        <dbReference type="ARBA" id="ARBA00013023"/>
    </source>
</evidence>
<evidence type="ECO:0000259" key="22">
    <source>
        <dbReference type="Pfam" id="PF02875"/>
    </source>
</evidence>
<evidence type="ECO:0000256" key="17">
    <source>
        <dbReference type="ARBA" id="ARBA00047493"/>
    </source>
</evidence>
<feature type="domain" description="Mur ligase central" evidence="23">
    <location>
        <begin position="53"/>
        <end position="194"/>
    </location>
</feature>
<evidence type="ECO:0000256" key="10">
    <source>
        <dbReference type="ARBA" id="ARBA00022741"/>
    </source>
</evidence>
<dbReference type="EC" id="6.3.2.12" evidence="5"/>
<dbReference type="PANTHER" id="PTHR11136:SF0">
    <property type="entry name" value="DIHYDROFOLATE SYNTHETASE-RELATED"/>
    <property type="match status" value="1"/>
</dbReference>
<dbReference type="GO" id="GO:0004326">
    <property type="term" value="F:tetrahydrofolylpolyglutamate synthase activity"/>
    <property type="evidence" value="ECO:0007669"/>
    <property type="project" value="UniProtKB-EC"/>
</dbReference>
<keyword evidence="11 21" id="KW-0067">ATP-binding</keyword>
<comment type="caution">
    <text evidence="24">The sequence shown here is derived from an EMBL/GenBank/DDBJ whole genome shotgun (WGS) entry which is preliminary data.</text>
</comment>
<feature type="domain" description="Mur ligase C-terminal" evidence="22">
    <location>
        <begin position="306"/>
        <end position="418"/>
    </location>
</feature>
<comment type="catalytic activity">
    <reaction evidence="18">
        <text>10-formyltetrahydrofolyl-(gamma-L-Glu)(n) + L-glutamate + ATP = 10-formyltetrahydrofolyl-(gamma-L-Glu)(n+1) + ADP + phosphate + H(+)</text>
        <dbReference type="Rhea" id="RHEA:51904"/>
        <dbReference type="Rhea" id="RHEA-COMP:13088"/>
        <dbReference type="Rhea" id="RHEA-COMP:14300"/>
        <dbReference type="ChEBI" id="CHEBI:15378"/>
        <dbReference type="ChEBI" id="CHEBI:29985"/>
        <dbReference type="ChEBI" id="CHEBI:30616"/>
        <dbReference type="ChEBI" id="CHEBI:43474"/>
        <dbReference type="ChEBI" id="CHEBI:134413"/>
        <dbReference type="ChEBI" id="CHEBI:456216"/>
        <dbReference type="EC" id="6.3.2.17"/>
    </reaction>
</comment>
<evidence type="ECO:0000256" key="4">
    <source>
        <dbReference type="ARBA" id="ARBA00008276"/>
    </source>
</evidence>
<dbReference type="InterPro" id="IPR001645">
    <property type="entry name" value="Folylpolyglutamate_synth"/>
</dbReference>
<dbReference type="PIRSF" id="PIRSF001563">
    <property type="entry name" value="Folylpolyglu_synth"/>
    <property type="match status" value="1"/>
</dbReference>
<evidence type="ECO:0000256" key="15">
    <source>
        <dbReference type="ARBA" id="ARBA00030592"/>
    </source>
</evidence>
<protein>
    <recommendedName>
        <fullName evidence="7">Dihydrofolate synthase/folylpolyglutamate synthase</fullName>
        <ecNumber evidence="5">6.3.2.12</ecNumber>
        <ecNumber evidence="6">6.3.2.17</ecNumber>
    </recommendedName>
    <alternativeName>
        <fullName evidence="16">Folylpoly-gamma-glutamate synthetase-dihydrofolate synthetase</fullName>
    </alternativeName>
    <alternativeName>
        <fullName evidence="14">Folylpolyglutamate synthetase</fullName>
    </alternativeName>
    <alternativeName>
        <fullName evidence="15">Tetrahydrofolylpolyglutamate synthase</fullName>
    </alternativeName>
</protein>
<keyword evidence="12" id="KW-0460">Magnesium</keyword>
<dbReference type="GO" id="GO:0008841">
    <property type="term" value="F:dihydrofolate synthase activity"/>
    <property type="evidence" value="ECO:0007669"/>
    <property type="project" value="UniProtKB-EC"/>
</dbReference>
<evidence type="ECO:0000256" key="2">
    <source>
        <dbReference type="ARBA" id="ARBA00004799"/>
    </source>
</evidence>
<dbReference type="RefSeq" id="WP_379069072.1">
    <property type="nucleotide sequence ID" value="NZ_JBHTIT010000001.1"/>
</dbReference>
<evidence type="ECO:0000313" key="25">
    <source>
        <dbReference type="Proteomes" id="UP001597044"/>
    </source>
</evidence>
<comment type="catalytic activity">
    <reaction evidence="19">
        <text>(6R)-5,10-methylenetetrahydrofolyl-(gamma-L-Glu)(n) + L-glutamate + ATP = (6R)-5,10-methylenetetrahydrofolyl-(gamma-L-Glu)(n+1) + ADP + phosphate + H(+)</text>
        <dbReference type="Rhea" id="RHEA:51912"/>
        <dbReference type="Rhea" id="RHEA-COMP:13257"/>
        <dbReference type="Rhea" id="RHEA-COMP:13258"/>
        <dbReference type="ChEBI" id="CHEBI:15378"/>
        <dbReference type="ChEBI" id="CHEBI:29985"/>
        <dbReference type="ChEBI" id="CHEBI:30616"/>
        <dbReference type="ChEBI" id="CHEBI:43474"/>
        <dbReference type="ChEBI" id="CHEBI:136572"/>
        <dbReference type="ChEBI" id="CHEBI:456216"/>
        <dbReference type="EC" id="6.3.2.17"/>
    </reaction>
</comment>
<evidence type="ECO:0000256" key="13">
    <source>
        <dbReference type="ARBA" id="ARBA00022909"/>
    </source>
</evidence>
<keyword evidence="8 21" id="KW-0436">Ligase</keyword>
<evidence type="ECO:0000256" key="3">
    <source>
        <dbReference type="ARBA" id="ARBA00005150"/>
    </source>
</evidence>
<keyword evidence="9" id="KW-0479">Metal-binding</keyword>
<evidence type="ECO:0000256" key="8">
    <source>
        <dbReference type="ARBA" id="ARBA00022598"/>
    </source>
</evidence>
<keyword evidence="13" id="KW-0289">Folate biosynthesis</keyword>
<evidence type="ECO:0000256" key="9">
    <source>
        <dbReference type="ARBA" id="ARBA00022723"/>
    </source>
</evidence>
<dbReference type="PANTHER" id="PTHR11136">
    <property type="entry name" value="FOLYLPOLYGLUTAMATE SYNTHASE-RELATED"/>
    <property type="match status" value="1"/>
</dbReference>
<evidence type="ECO:0000256" key="6">
    <source>
        <dbReference type="ARBA" id="ARBA00013025"/>
    </source>
</evidence>
<evidence type="ECO:0000256" key="20">
    <source>
        <dbReference type="ARBA" id="ARBA00049161"/>
    </source>
</evidence>
<dbReference type="Gene3D" id="3.40.1190.10">
    <property type="entry name" value="Mur-like, catalytic domain"/>
    <property type="match status" value="1"/>
</dbReference>
<dbReference type="Proteomes" id="UP001597044">
    <property type="component" value="Unassembled WGS sequence"/>
</dbReference>
<dbReference type="Pfam" id="PF02875">
    <property type="entry name" value="Mur_ligase_C"/>
    <property type="match status" value="1"/>
</dbReference>
<dbReference type="SUPFAM" id="SSF53623">
    <property type="entry name" value="MurD-like peptide ligases, catalytic domain"/>
    <property type="match status" value="1"/>
</dbReference>
<proteinExistence type="inferred from homology"/>
<dbReference type="SUPFAM" id="SSF53244">
    <property type="entry name" value="MurD-like peptide ligases, peptide-binding domain"/>
    <property type="match status" value="1"/>
</dbReference>